<dbReference type="EMBL" id="MU853414">
    <property type="protein sequence ID" value="KAK4132902.1"/>
    <property type="molecule type" value="Genomic_DNA"/>
</dbReference>
<organism evidence="2 3">
    <name type="scientific">Trichocladium antarcticum</name>
    <dbReference type="NCBI Taxonomy" id="1450529"/>
    <lineage>
        <taxon>Eukaryota</taxon>
        <taxon>Fungi</taxon>
        <taxon>Dikarya</taxon>
        <taxon>Ascomycota</taxon>
        <taxon>Pezizomycotina</taxon>
        <taxon>Sordariomycetes</taxon>
        <taxon>Sordariomycetidae</taxon>
        <taxon>Sordariales</taxon>
        <taxon>Chaetomiaceae</taxon>
        <taxon>Trichocladium</taxon>
    </lineage>
</organism>
<protein>
    <submittedName>
        <fullName evidence="2">Uncharacterized protein</fullName>
    </submittedName>
</protein>
<dbReference type="Proteomes" id="UP001304895">
    <property type="component" value="Unassembled WGS sequence"/>
</dbReference>
<feature type="region of interest" description="Disordered" evidence="1">
    <location>
        <begin position="85"/>
        <end position="106"/>
    </location>
</feature>
<evidence type="ECO:0000313" key="2">
    <source>
        <dbReference type="EMBL" id="KAK4132902.1"/>
    </source>
</evidence>
<proteinExistence type="predicted"/>
<keyword evidence="3" id="KW-1185">Reference proteome</keyword>
<dbReference type="AlphaFoldDB" id="A0AAN6UH38"/>
<reference evidence="2" key="2">
    <citation type="submission" date="2023-05" db="EMBL/GenBank/DDBJ databases">
        <authorList>
            <consortium name="Lawrence Berkeley National Laboratory"/>
            <person name="Steindorff A."/>
            <person name="Hensen N."/>
            <person name="Bonometti L."/>
            <person name="Westerberg I."/>
            <person name="Brannstrom I.O."/>
            <person name="Guillou S."/>
            <person name="Cros-Aarteil S."/>
            <person name="Calhoun S."/>
            <person name="Haridas S."/>
            <person name="Kuo A."/>
            <person name="Mondo S."/>
            <person name="Pangilinan J."/>
            <person name="Riley R."/>
            <person name="Labutti K."/>
            <person name="Andreopoulos B."/>
            <person name="Lipzen A."/>
            <person name="Chen C."/>
            <person name="Yanf M."/>
            <person name="Daum C."/>
            <person name="Ng V."/>
            <person name="Clum A."/>
            <person name="Ohm R."/>
            <person name="Martin F."/>
            <person name="Silar P."/>
            <person name="Natvig D."/>
            <person name="Lalanne C."/>
            <person name="Gautier V."/>
            <person name="Ament-Velasquez S.L."/>
            <person name="Kruys A."/>
            <person name="Hutchinson M.I."/>
            <person name="Powell A.J."/>
            <person name="Barry K."/>
            <person name="Miller A.N."/>
            <person name="Grigoriev I.V."/>
            <person name="Debuchy R."/>
            <person name="Gladieux P."/>
            <person name="Thoren M.H."/>
            <person name="Johannesson H."/>
        </authorList>
    </citation>
    <scope>NUCLEOTIDE SEQUENCE</scope>
    <source>
        <strain evidence="2">CBS 123565</strain>
    </source>
</reference>
<accession>A0AAN6UH38</accession>
<feature type="region of interest" description="Disordered" evidence="1">
    <location>
        <begin position="21"/>
        <end position="48"/>
    </location>
</feature>
<evidence type="ECO:0000313" key="3">
    <source>
        <dbReference type="Proteomes" id="UP001304895"/>
    </source>
</evidence>
<reference evidence="2" key="1">
    <citation type="journal article" date="2023" name="Mol. Phylogenet. Evol.">
        <title>Genome-scale phylogeny and comparative genomics of the fungal order Sordariales.</title>
        <authorList>
            <person name="Hensen N."/>
            <person name="Bonometti L."/>
            <person name="Westerberg I."/>
            <person name="Brannstrom I.O."/>
            <person name="Guillou S."/>
            <person name="Cros-Aarteil S."/>
            <person name="Calhoun S."/>
            <person name="Haridas S."/>
            <person name="Kuo A."/>
            <person name="Mondo S."/>
            <person name="Pangilinan J."/>
            <person name="Riley R."/>
            <person name="LaButti K."/>
            <person name="Andreopoulos B."/>
            <person name="Lipzen A."/>
            <person name="Chen C."/>
            <person name="Yan M."/>
            <person name="Daum C."/>
            <person name="Ng V."/>
            <person name="Clum A."/>
            <person name="Steindorff A."/>
            <person name="Ohm R.A."/>
            <person name="Martin F."/>
            <person name="Silar P."/>
            <person name="Natvig D.O."/>
            <person name="Lalanne C."/>
            <person name="Gautier V."/>
            <person name="Ament-Velasquez S.L."/>
            <person name="Kruys A."/>
            <person name="Hutchinson M.I."/>
            <person name="Powell A.J."/>
            <person name="Barry K."/>
            <person name="Miller A.N."/>
            <person name="Grigoriev I.V."/>
            <person name="Debuchy R."/>
            <person name="Gladieux P."/>
            <person name="Hiltunen Thoren M."/>
            <person name="Johannesson H."/>
        </authorList>
    </citation>
    <scope>NUCLEOTIDE SEQUENCE</scope>
    <source>
        <strain evidence="2">CBS 123565</strain>
    </source>
</reference>
<evidence type="ECO:0000256" key="1">
    <source>
        <dbReference type="SAM" id="MobiDB-lite"/>
    </source>
</evidence>
<gene>
    <name evidence="2" type="ORF">BT67DRAFT_443273</name>
</gene>
<sequence length="106" mass="11506">MYHTGGPQGMLVFFLSFCSHEGHGLSHSPSPLDPVPPSPDSHGYRKAPNNLLQPPCAAPCFGPGWLCFVEDSALRQNTLPQSLFFHNTTPTQQHALPGTPQTGSRR</sequence>
<comment type="caution">
    <text evidence="2">The sequence shown here is derived from an EMBL/GenBank/DDBJ whole genome shotgun (WGS) entry which is preliminary data.</text>
</comment>
<name>A0AAN6UH38_9PEZI</name>